<evidence type="ECO:0000256" key="1">
    <source>
        <dbReference type="SAM" id="SignalP"/>
    </source>
</evidence>
<dbReference type="InterPro" id="IPR036937">
    <property type="entry name" value="Adhesion_dom_fimbrial_sf"/>
</dbReference>
<dbReference type="GO" id="GO:0009289">
    <property type="term" value="C:pilus"/>
    <property type="evidence" value="ECO:0007669"/>
    <property type="project" value="InterPro"/>
</dbReference>
<sequence length="190" mass="19465">MRGFMKKLALALVAAMSLSTAAFAATEVAGSTGQIKFTGQITEAGCTIVTGNSATINLGSMSVASMDKIGNSGWSQGQIKFENCNLEGGDSKLTSVELTIKPGTTGGKDDAWFNEGDARGVGVQIQIAGDEPAVPVPPAGLAKAISAKIDPVNDTAVYTVSGRMVKTFEDSTKVGAGSVETTMTFVASYK</sequence>
<dbReference type="PANTHER" id="PTHR33420">
    <property type="entry name" value="FIMBRIAL SUBUNIT ELFA-RELATED"/>
    <property type="match status" value="1"/>
</dbReference>
<comment type="caution">
    <text evidence="3">The sequence shown here is derived from an EMBL/GenBank/DDBJ whole genome shotgun (WGS) entry which is preliminary data.</text>
</comment>
<dbReference type="Gene3D" id="2.60.40.1090">
    <property type="entry name" value="Fimbrial-type adhesion domain"/>
    <property type="match status" value="1"/>
</dbReference>
<accession>A0A2U2AEN5</accession>
<evidence type="ECO:0000313" key="4">
    <source>
        <dbReference type="Proteomes" id="UP000245020"/>
    </source>
</evidence>
<dbReference type="SUPFAM" id="SSF49401">
    <property type="entry name" value="Bacterial adhesins"/>
    <property type="match status" value="1"/>
</dbReference>
<dbReference type="Pfam" id="PF00419">
    <property type="entry name" value="Fimbrial"/>
    <property type="match status" value="1"/>
</dbReference>
<dbReference type="InterPro" id="IPR000259">
    <property type="entry name" value="Adhesion_dom_fimbrial"/>
</dbReference>
<gene>
    <name evidence="3" type="ORF">DC083_04270</name>
</gene>
<organism evidence="3 4">
    <name type="scientific">Ignatzschineria ureiclastica</name>
    <dbReference type="NCBI Taxonomy" id="472582"/>
    <lineage>
        <taxon>Bacteria</taxon>
        <taxon>Pseudomonadati</taxon>
        <taxon>Pseudomonadota</taxon>
        <taxon>Gammaproteobacteria</taxon>
        <taxon>Cardiobacteriales</taxon>
        <taxon>Ignatzschineriaceae</taxon>
        <taxon>Ignatzschineria</taxon>
    </lineage>
</organism>
<dbReference type="GO" id="GO:0043709">
    <property type="term" value="P:cell adhesion involved in single-species biofilm formation"/>
    <property type="evidence" value="ECO:0007669"/>
    <property type="project" value="TreeGrafter"/>
</dbReference>
<keyword evidence="4" id="KW-1185">Reference proteome</keyword>
<dbReference type="InterPro" id="IPR050263">
    <property type="entry name" value="Bact_Fimbrial_Adh_Pro"/>
</dbReference>
<keyword evidence="1" id="KW-0732">Signal</keyword>
<evidence type="ECO:0000259" key="2">
    <source>
        <dbReference type="Pfam" id="PF00419"/>
    </source>
</evidence>
<dbReference type="PANTHER" id="PTHR33420:SF32">
    <property type="entry name" value="FIMBRIAL-LIKE PROTEIN"/>
    <property type="match status" value="1"/>
</dbReference>
<dbReference type="EMBL" id="QEWQ01000003">
    <property type="protein sequence ID" value="PWD81121.1"/>
    <property type="molecule type" value="Genomic_DNA"/>
</dbReference>
<dbReference type="InterPro" id="IPR008966">
    <property type="entry name" value="Adhesion_dom_sf"/>
</dbReference>
<dbReference type="Proteomes" id="UP000245020">
    <property type="component" value="Unassembled WGS sequence"/>
</dbReference>
<protein>
    <recommendedName>
        <fullName evidence="2">Fimbrial-type adhesion domain-containing protein</fullName>
    </recommendedName>
</protein>
<reference evidence="4" key="1">
    <citation type="submission" date="2018-05" db="EMBL/GenBank/DDBJ databases">
        <title>Ignatzschineria dubaiensis sp. nov., isolated from necrotic foot tissues of dromedaries (Camelus dromedarius) and associated maggots in Dubai, United Arab Emirates.</title>
        <authorList>
            <person name="Tsang C.C."/>
            <person name="Tang J.Y.M."/>
            <person name="Fong J.Y.H."/>
            <person name="Kinne J."/>
            <person name="Lee H.H."/>
            <person name="Joseph M."/>
            <person name="Jose S."/>
            <person name="Schuster R.K."/>
            <person name="Tang Y."/>
            <person name="Sivakumar S."/>
            <person name="Chen J.H.K."/>
            <person name="Teng J.L.L."/>
            <person name="Lau S.K.P."/>
            <person name="Wernery U."/>
            <person name="Woo P.C.Y."/>
        </authorList>
    </citation>
    <scope>NUCLEOTIDE SEQUENCE [LARGE SCALE GENOMIC DNA]</scope>
    <source>
        <strain evidence="4">KCTC 22644</strain>
    </source>
</reference>
<evidence type="ECO:0000313" key="3">
    <source>
        <dbReference type="EMBL" id="PWD81121.1"/>
    </source>
</evidence>
<proteinExistence type="predicted"/>
<feature type="signal peptide" evidence="1">
    <location>
        <begin position="1"/>
        <end position="24"/>
    </location>
</feature>
<name>A0A2U2AEN5_9GAMM</name>
<dbReference type="AlphaFoldDB" id="A0A2U2AEN5"/>
<feature type="domain" description="Fimbrial-type adhesion" evidence="2">
    <location>
        <begin position="35"/>
        <end position="190"/>
    </location>
</feature>
<feature type="chain" id="PRO_5015657637" description="Fimbrial-type adhesion domain-containing protein" evidence="1">
    <location>
        <begin position="25"/>
        <end position="190"/>
    </location>
</feature>